<dbReference type="EMBL" id="CP143785">
    <property type="protein sequence ID" value="WVN86535.1"/>
    <property type="molecule type" value="Genomic_DNA"/>
</dbReference>
<proteinExistence type="predicted"/>
<dbReference type="GeneID" id="91085914"/>
<feature type="region of interest" description="Disordered" evidence="1">
    <location>
        <begin position="306"/>
        <end position="365"/>
    </location>
</feature>
<dbReference type="RefSeq" id="XP_066067235.1">
    <property type="nucleotide sequence ID" value="XM_066211138.1"/>
</dbReference>
<feature type="compositionally biased region" description="Polar residues" evidence="1">
    <location>
        <begin position="237"/>
        <end position="259"/>
    </location>
</feature>
<dbReference type="AlphaFoldDB" id="A0AAJ8LZK3"/>
<gene>
    <name evidence="2" type="ORF">L203_101701</name>
</gene>
<protein>
    <submittedName>
        <fullName evidence="2">Uncharacterized protein</fullName>
    </submittedName>
</protein>
<feature type="compositionally biased region" description="Polar residues" evidence="1">
    <location>
        <begin position="425"/>
        <end position="460"/>
    </location>
</feature>
<keyword evidence="3" id="KW-1185">Reference proteome</keyword>
<accession>A0AAJ8LZK3</accession>
<feature type="region of interest" description="Disordered" evidence="1">
    <location>
        <begin position="397"/>
        <end position="460"/>
    </location>
</feature>
<name>A0AAJ8LZK3_9TREE</name>
<evidence type="ECO:0000313" key="3">
    <source>
        <dbReference type="Proteomes" id="UP000094043"/>
    </source>
</evidence>
<feature type="compositionally biased region" description="Polar residues" evidence="1">
    <location>
        <begin position="310"/>
        <end position="359"/>
    </location>
</feature>
<reference evidence="2" key="3">
    <citation type="submission" date="2024-01" db="EMBL/GenBank/DDBJ databases">
        <authorList>
            <person name="Coelho M.A."/>
            <person name="David-Palma M."/>
            <person name="Shea T."/>
            <person name="Sun S."/>
            <person name="Cuomo C.A."/>
            <person name="Heitman J."/>
        </authorList>
    </citation>
    <scope>NUCLEOTIDE SEQUENCE</scope>
    <source>
        <strain evidence="2">CBS 7841</strain>
    </source>
</reference>
<feature type="region of interest" description="Disordered" evidence="1">
    <location>
        <begin position="215"/>
        <end position="259"/>
    </location>
</feature>
<dbReference type="Proteomes" id="UP000094043">
    <property type="component" value="Chromosome 2"/>
</dbReference>
<reference evidence="2" key="2">
    <citation type="journal article" date="2022" name="Elife">
        <title>Obligate sexual reproduction of a homothallic fungus closely related to the Cryptococcus pathogenic species complex.</title>
        <authorList>
            <person name="Passer A.R."/>
            <person name="Clancey S.A."/>
            <person name="Shea T."/>
            <person name="David-Palma M."/>
            <person name="Averette A.F."/>
            <person name="Boekhout T."/>
            <person name="Porcel B.M."/>
            <person name="Nowrousian M."/>
            <person name="Cuomo C.A."/>
            <person name="Sun S."/>
            <person name="Heitman J."/>
            <person name="Coelho M.A."/>
        </authorList>
    </citation>
    <scope>NUCLEOTIDE SEQUENCE</scope>
    <source>
        <strain evidence="2">CBS 7841</strain>
    </source>
</reference>
<feature type="compositionally biased region" description="Polar residues" evidence="1">
    <location>
        <begin position="533"/>
        <end position="550"/>
    </location>
</feature>
<feature type="region of interest" description="Disordered" evidence="1">
    <location>
        <begin position="527"/>
        <end position="554"/>
    </location>
</feature>
<dbReference type="KEGG" id="cdep:91085914"/>
<evidence type="ECO:0000313" key="2">
    <source>
        <dbReference type="EMBL" id="WVN86535.1"/>
    </source>
</evidence>
<reference evidence="2" key="1">
    <citation type="submission" date="2016-06" db="EMBL/GenBank/DDBJ databases">
        <authorList>
            <person name="Cuomo C."/>
            <person name="Litvintseva A."/>
            <person name="Heitman J."/>
            <person name="Chen Y."/>
            <person name="Sun S."/>
            <person name="Springer D."/>
            <person name="Dromer F."/>
            <person name="Young S."/>
            <person name="Zeng Q."/>
            <person name="Chapman S."/>
            <person name="Gujja S."/>
            <person name="Saif S."/>
            <person name="Birren B."/>
        </authorList>
    </citation>
    <scope>NUCLEOTIDE SEQUENCE</scope>
    <source>
        <strain evidence="2">CBS 7841</strain>
    </source>
</reference>
<feature type="compositionally biased region" description="Basic and acidic residues" evidence="1">
    <location>
        <begin position="397"/>
        <end position="413"/>
    </location>
</feature>
<evidence type="ECO:0000256" key="1">
    <source>
        <dbReference type="SAM" id="MobiDB-lite"/>
    </source>
</evidence>
<feature type="compositionally biased region" description="Polar residues" evidence="1">
    <location>
        <begin position="191"/>
        <end position="200"/>
    </location>
</feature>
<sequence>MMSQCFQSFCGLSKHHPIDPLPPLPPLRQVFPGTIGISDGPRNGLNSTFVHLQMPLDGHLDPDTYEKITSAKQNVDLVLSHMRLLINNGMRREKQHIGEVDDWNLIYSCIRNYSEQILTQWFVTYSGYTTALRQIQKADCSAFQEQYLHLRATSEPQTISRSWCKNSLRHEMGLSSIPHDNGLSGVRDSTHQSNWDQFSHQEPSAVLHRHSALFGQQSQAPESSDKPPPVPDKPSQFIHSPSSQLPTELSFNIPDTTRNESITVRPATWQAMPEMNGALLKAVKRLSQTQGGFTDDYLRVLERVSKQEQDSPFTHDSSIVQDTLTSVPHNDPQNSIRLTHTPSSPHTNGPVAQSQQSKTIPRIRPPSQAIFASPVIGTTDDVESNGIPFATEALKEHFGNKDSGKGQHARKSENVPLQLNEEVKSSPTSNSIKKSPSTSTFGPQELYTTSKPHPTSKDLPQTSHDYKLYSQCISKTPFPITSLSNTSPLTLGPDAIGKPNHILTISDHPSTQNPSCRDILEGIPKLTPKTPIEAQTSKTAQQRKSSSDLDSVNPADIRHKNASVQELQAPLQHQHERIDETLYFSNRNKHSPFSSENTVYSHIKSSSASDLVQEQEKQKLPCKLITSLPEIPPTSPIHLSPSTSCPFFNPKPTFNLVHNTDNEISKSDSNSEFVDHFFNEKTASMASMVTNRDGSRGRLNASAAFFTPDGSPLQRTDQRNYAVIDDLKDN</sequence>
<feature type="region of interest" description="Disordered" evidence="1">
    <location>
        <begin position="175"/>
        <end position="200"/>
    </location>
</feature>
<organism evidence="2 3">
    <name type="scientific">Cryptococcus depauperatus CBS 7841</name>
    <dbReference type="NCBI Taxonomy" id="1295531"/>
    <lineage>
        <taxon>Eukaryota</taxon>
        <taxon>Fungi</taxon>
        <taxon>Dikarya</taxon>
        <taxon>Basidiomycota</taxon>
        <taxon>Agaricomycotina</taxon>
        <taxon>Tremellomycetes</taxon>
        <taxon>Tremellales</taxon>
        <taxon>Cryptococcaceae</taxon>
        <taxon>Cryptococcus</taxon>
    </lineage>
</organism>